<dbReference type="Pfam" id="PF08241">
    <property type="entry name" value="Methyltransf_11"/>
    <property type="match status" value="1"/>
</dbReference>
<dbReference type="InterPro" id="IPR029063">
    <property type="entry name" value="SAM-dependent_MTases_sf"/>
</dbReference>
<organism evidence="6 7">
    <name type="scientific">Brevibacterium linens</name>
    <dbReference type="NCBI Taxonomy" id="1703"/>
    <lineage>
        <taxon>Bacteria</taxon>
        <taxon>Bacillati</taxon>
        <taxon>Actinomycetota</taxon>
        <taxon>Actinomycetes</taxon>
        <taxon>Micrococcales</taxon>
        <taxon>Brevibacteriaceae</taxon>
        <taxon>Brevibacterium</taxon>
    </lineage>
</organism>
<dbReference type="EMBL" id="FXZA01000002">
    <property type="protein sequence ID" value="SMX70348.1"/>
    <property type="molecule type" value="Genomic_DNA"/>
</dbReference>
<feature type="compositionally biased region" description="Polar residues" evidence="4">
    <location>
        <begin position="43"/>
        <end position="57"/>
    </location>
</feature>
<evidence type="ECO:0000256" key="4">
    <source>
        <dbReference type="SAM" id="MobiDB-lite"/>
    </source>
</evidence>
<dbReference type="Proteomes" id="UP000234498">
    <property type="component" value="Unassembled WGS sequence"/>
</dbReference>
<evidence type="ECO:0000259" key="5">
    <source>
        <dbReference type="Pfam" id="PF08241"/>
    </source>
</evidence>
<dbReference type="PANTHER" id="PTHR44942">
    <property type="entry name" value="METHYLTRANSF_11 DOMAIN-CONTAINING PROTEIN"/>
    <property type="match status" value="1"/>
</dbReference>
<evidence type="ECO:0000256" key="1">
    <source>
        <dbReference type="ARBA" id="ARBA00008361"/>
    </source>
</evidence>
<evidence type="ECO:0000256" key="3">
    <source>
        <dbReference type="ARBA" id="ARBA00022679"/>
    </source>
</evidence>
<protein>
    <submittedName>
        <fullName evidence="6">Methyltransferase domain-containing protein</fullName>
    </submittedName>
</protein>
<evidence type="ECO:0000313" key="7">
    <source>
        <dbReference type="Proteomes" id="UP000234498"/>
    </source>
</evidence>
<name>A0A2H1I574_BRELN</name>
<proteinExistence type="inferred from homology"/>
<dbReference type="CDD" id="cd02440">
    <property type="entry name" value="AdoMet_MTases"/>
    <property type="match status" value="1"/>
</dbReference>
<dbReference type="GO" id="GO:0032259">
    <property type="term" value="P:methylation"/>
    <property type="evidence" value="ECO:0007669"/>
    <property type="project" value="UniProtKB-KW"/>
</dbReference>
<dbReference type="Gene3D" id="3.40.50.150">
    <property type="entry name" value="Vaccinia Virus protein VP39"/>
    <property type="match status" value="1"/>
</dbReference>
<sequence>MESFENRERAESFGEVAQEYDAFRPKYPAALITAIMQAARASADSQTDASPPSTGDRTSGAPRILDVGSGTGILASQVRSAGAEILAVEPDEEMAAVARSKGLDVDVSTFEDWDPQGRTFDLVSFGQSFHWVDPAVALPKIRTLLRPGGSLALAWNDIRPQGELKTRLNAVVARFHADGRTASLGSRASRGIEANQEATAGSGTTESVPAVEAIEHPALTQLRDAGFNPNETTFVEDLHYPRHEWLSMVFTYSAQLTMDPVKRAVMREEMSAEIPEDGLDARNEALLVLAGA</sequence>
<dbReference type="AlphaFoldDB" id="A0A2H1I574"/>
<reference evidence="6 7" key="1">
    <citation type="submission" date="2017-03" db="EMBL/GenBank/DDBJ databases">
        <authorList>
            <person name="Afonso C.L."/>
            <person name="Miller P.J."/>
            <person name="Scott M.A."/>
            <person name="Spackman E."/>
            <person name="Goraichik I."/>
            <person name="Dimitrov K.M."/>
            <person name="Suarez D.L."/>
            <person name="Swayne D.E."/>
        </authorList>
    </citation>
    <scope>NUCLEOTIDE SEQUENCE [LARGE SCALE GENOMIC DNA]</scope>
    <source>
        <strain evidence="6 7">Mu101</strain>
    </source>
</reference>
<keyword evidence="2 6" id="KW-0489">Methyltransferase</keyword>
<accession>A0A2H1I574</accession>
<gene>
    <name evidence="6" type="ORF">BLIN101_00856</name>
</gene>
<dbReference type="OrthoDB" id="9797252at2"/>
<dbReference type="PANTHER" id="PTHR44942:SF4">
    <property type="entry name" value="METHYLTRANSFERASE TYPE 11 DOMAIN-CONTAINING PROTEIN"/>
    <property type="match status" value="1"/>
</dbReference>
<dbReference type="InterPro" id="IPR013216">
    <property type="entry name" value="Methyltransf_11"/>
</dbReference>
<evidence type="ECO:0000256" key="2">
    <source>
        <dbReference type="ARBA" id="ARBA00022603"/>
    </source>
</evidence>
<dbReference type="InterPro" id="IPR051052">
    <property type="entry name" value="Diverse_substrate_MTase"/>
</dbReference>
<feature type="domain" description="Methyltransferase type 11" evidence="5">
    <location>
        <begin position="65"/>
        <end position="152"/>
    </location>
</feature>
<evidence type="ECO:0000313" key="6">
    <source>
        <dbReference type="EMBL" id="SMX70348.1"/>
    </source>
</evidence>
<dbReference type="RefSeq" id="WP_101593930.1">
    <property type="nucleotide sequence ID" value="NZ_FXZA01000002.1"/>
</dbReference>
<comment type="similarity">
    <text evidence="1">Belongs to the methyltransferase superfamily.</text>
</comment>
<dbReference type="SUPFAM" id="SSF53335">
    <property type="entry name" value="S-adenosyl-L-methionine-dependent methyltransferases"/>
    <property type="match status" value="1"/>
</dbReference>
<keyword evidence="3 6" id="KW-0808">Transferase</keyword>
<feature type="region of interest" description="Disordered" evidence="4">
    <location>
        <begin position="42"/>
        <end position="63"/>
    </location>
</feature>
<dbReference type="GO" id="GO:0008757">
    <property type="term" value="F:S-adenosylmethionine-dependent methyltransferase activity"/>
    <property type="evidence" value="ECO:0007669"/>
    <property type="project" value="InterPro"/>
</dbReference>
<feature type="compositionally biased region" description="Polar residues" evidence="4">
    <location>
        <begin position="196"/>
        <end position="206"/>
    </location>
</feature>
<feature type="region of interest" description="Disordered" evidence="4">
    <location>
        <begin position="186"/>
        <end position="206"/>
    </location>
</feature>